<gene>
    <name evidence="2" type="ORF">ACFO3J_30050</name>
</gene>
<proteinExistence type="predicted"/>
<feature type="chain" id="PRO_5046123922" description="DUF732 domain-containing protein" evidence="1">
    <location>
        <begin position="23"/>
        <end position="130"/>
    </location>
</feature>
<dbReference type="PROSITE" id="PS51257">
    <property type="entry name" value="PROKAR_LIPOPROTEIN"/>
    <property type="match status" value="1"/>
</dbReference>
<sequence length="130" mass="13211">MRIRIAAAAVAAAALLTLTACDSGDDKASVASAPSVDISSIKVAAGIPSAPDGEARKLLLSALISVDPWLAEDMDKTVDAARSQCQSLNGGAADPDHLAAQRFGNDASPLTDEQGKLLNVALRATLCPKS</sequence>
<evidence type="ECO:0000313" key="2">
    <source>
        <dbReference type="EMBL" id="MFC4035681.1"/>
    </source>
</evidence>
<comment type="caution">
    <text evidence="2">The sequence shown here is derived from an EMBL/GenBank/DDBJ whole genome shotgun (WGS) entry which is preliminary data.</text>
</comment>
<reference evidence="3" key="1">
    <citation type="journal article" date="2019" name="Int. J. Syst. Evol. Microbiol.">
        <title>The Global Catalogue of Microorganisms (GCM) 10K type strain sequencing project: providing services to taxonomists for standard genome sequencing and annotation.</title>
        <authorList>
            <consortium name="The Broad Institute Genomics Platform"/>
            <consortium name="The Broad Institute Genome Sequencing Center for Infectious Disease"/>
            <person name="Wu L."/>
            <person name="Ma J."/>
        </authorList>
    </citation>
    <scope>NUCLEOTIDE SEQUENCE [LARGE SCALE GENOMIC DNA]</scope>
    <source>
        <strain evidence="3">CGMCC 4.7237</strain>
    </source>
</reference>
<protein>
    <recommendedName>
        <fullName evidence="4">DUF732 domain-containing protein</fullName>
    </recommendedName>
</protein>
<dbReference type="RefSeq" id="WP_386436052.1">
    <property type="nucleotide sequence ID" value="NZ_JBHSBB010000029.1"/>
</dbReference>
<evidence type="ECO:0000313" key="3">
    <source>
        <dbReference type="Proteomes" id="UP001595765"/>
    </source>
</evidence>
<organism evidence="2 3">
    <name type="scientific">Streptomyces polygonati</name>
    <dbReference type="NCBI Taxonomy" id="1617087"/>
    <lineage>
        <taxon>Bacteria</taxon>
        <taxon>Bacillati</taxon>
        <taxon>Actinomycetota</taxon>
        <taxon>Actinomycetes</taxon>
        <taxon>Kitasatosporales</taxon>
        <taxon>Streptomycetaceae</taxon>
        <taxon>Streptomyces</taxon>
    </lineage>
</organism>
<name>A0ABV8HXQ4_9ACTN</name>
<feature type="signal peptide" evidence="1">
    <location>
        <begin position="1"/>
        <end position="22"/>
    </location>
</feature>
<keyword evidence="1" id="KW-0732">Signal</keyword>
<evidence type="ECO:0008006" key="4">
    <source>
        <dbReference type="Google" id="ProtNLM"/>
    </source>
</evidence>
<keyword evidence="3" id="KW-1185">Reference proteome</keyword>
<accession>A0ABV8HXQ4</accession>
<evidence type="ECO:0000256" key="1">
    <source>
        <dbReference type="SAM" id="SignalP"/>
    </source>
</evidence>
<dbReference type="Proteomes" id="UP001595765">
    <property type="component" value="Unassembled WGS sequence"/>
</dbReference>
<dbReference type="EMBL" id="JBHSBB010000029">
    <property type="protein sequence ID" value="MFC4035681.1"/>
    <property type="molecule type" value="Genomic_DNA"/>
</dbReference>